<protein>
    <submittedName>
        <fullName evidence="2">Uncharacterized protein</fullName>
    </submittedName>
</protein>
<keyword evidence="3" id="KW-1185">Reference proteome</keyword>
<keyword evidence="1" id="KW-0732">Signal</keyword>
<feature type="chain" id="PRO_5040424501" evidence="1">
    <location>
        <begin position="28"/>
        <end position="241"/>
    </location>
</feature>
<dbReference type="EMBL" id="ML996092">
    <property type="protein sequence ID" value="KAF2149144.1"/>
    <property type="molecule type" value="Genomic_DNA"/>
</dbReference>
<evidence type="ECO:0000256" key="1">
    <source>
        <dbReference type="SAM" id="SignalP"/>
    </source>
</evidence>
<name>A0A9P4MGP2_9PEZI</name>
<comment type="caution">
    <text evidence="2">The sequence shown here is derived from an EMBL/GenBank/DDBJ whole genome shotgun (WGS) entry which is preliminary data.</text>
</comment>
<evidence type="ECO:0000313" key="2">
    <source>
        <dbReference type="EMBL" id="KAF2149144.1"/>
    </source>
</evidence>
<accession>A0A9P4MGP2</accession>
<dbReference type="Proteomes" id="UP000799439">
    <property type="component" value="Unassembled WGS sequence"/>
</dbReference>
<gene>
    <name evidence="2" type="ORF">K461DRAFT_271710</name>
</gene>
<feature type="signal peptide" evidence="1">
    <location>
        <begin position="1"/>
        <end position="27"/>
    </location>
</feature>
<reference evidence="2" key="1">
    <citation type="journal article" date="2020" name="Stud. Mycol.">
        <title>101 Dothideomycetes genomes: a test case for predicting lifestyles and emergence of pathogens.</title>
        <authorList>
            <person name="Haridas S."/>
            <person name="Albert R."/>
            <person name="Binder M."/>
            <person name="Bloem J."/>
            <person name="Labutti K."/>
            <person name="Salamov A."/>
            <person name="Andreopoulos B."/>
            <person name="Baker S."/>
            <person name="Barry K."/>
            <person name="Bills G."/>
            <person name="Bluhm B."/>
            <person name="Cannon C."/>
            <person name="Castanera R."/>
            <person name="Culley D."/>
            <person name="Daum C."/>
            <person name="Ezra D."/>
            <person name="Gonzalez J."/>
            <person name="Henrissat B."/>
            <person name="Kuo A."/>
            <person name="Liang C."/>
            <person name="Lipzen A."/>
            <person name="Lutzoni F."/>
            <person name="Magnuson J."/>
            <person name="Mondo S."/>
            <person name="Nolan M."/>
            <person name="Ohm R."/>
            <person name="Pangilinan J."/>
            <person name="Park H.-J."/>
            <person name="Ramirez L."/>
            <person name="Alfaro M."/>
            <person name="Sun H."/>
            <person name="Tritt A."/>
            <person name="Yoshinaga Y."/>
            <person name="Zwiers L.-H."/>
            <person name="Turgeon B."/>
            <person name="Goodwin S."/>
            <person name="Spatafora J."/>
            <person name="Crous P."/>
            <person name="Grigoriev I."/>
        </authorList>
    </citation>
    <scope>NUCLEOTIDE SEQUENCE</scope>
    <source>
        <strain evidence="2">CBS 260.36</strain>
    </source>
</reference>
<dbReference type="AlphaFoldDB" id="A0A9P4MGP2"/>
<sequence>MLQPFISLKALISSVFTFMLLGSFGDATPINARGQGGTRQNPIPVTIDVSKWPNIAEQNCYIMLCLMGRNRVFQRVQTADESERAYTLSGAEWTPFQQRNLIKYHVQQINSQPGRRTETSSAEEFPWRSIHVDPLDPRYVIPATLYEQSMQGNSLSNLYGPNRIDYGNFFHVTFSGYTGPYCRALHSPPTKPDVCDNHFQTILFGVKIMLANFIYALERGGPTRNLFVHMAGDYKGRVWPS</sequence>
<proteinExistence type="predicted"/>
<dbReference type="OrthoDB" id="3940630at2759"/>
<organism evidence="2 3">
    <name type="scientific">Myriangium duriaei CBS 260.36</name>
    <dbReference type="NCBI Taxonomy" id="1168546"/>
    <lineage>
        <taxon>Eukaryota</taxon>
        <taxon>Fungi</taxon>
        <taxon>Dikarya</taxon>
        <taxon>Ascomycota</taxon>
        <taxon>Pezizomycotina</taxon>
        <taxon>Dothideomycetes</taxon>
        <taxon>Dothideomycetidae</taxon>
        <taxon>Myriangiales</taxon>
        <taxon>Myriangiaceae</taxon>
        <taxon>Myriangium</taxon>
    </lineage>
</organism>
<evidence type="ECO:0000313" key="3">
    <source>
        <dbReference type="Proteomes" id="UP000799439"/>
    </source>
</evidence>